<evidence type="ECO:0000256" key="3">
    <source>
        <dbReference type="ARBA" id="ARBA00023163"/>
    </source>
</evidence>
<evidence type="ECO:0000256" key="4">
    <source>
        <dbReference type="PROSITE-ProRule" id="PRU00335"/>
    </source>
</evidence>
<dbReference type="SUPFAM" id="SSF46689">
    <property type="entry name" value="Homeodomain-like"/>
    <property type="match status" value="1"/>
</dbReference>
<dbReference type="Pfam" id="PF00440">
    <property type="entry name" value="TetR_N"/>
    <property type="match status" value="1"/>
</dbReference>
<evidence type="ECO:0000313" key="7">
    <source>
        <dbReference type="Proteomes" id="UP000030021"/>
    </source>
</evidence>
<accession>A0A0A0HIK3</accession>
<dbReference type="InterPro" id="IPR001647">
    <property type="entry name" value="HTH_TetR"/>
</dbReference>
<feature type="domain" description="HTH tetR-type" evidence="5">
    <location>
        <begin position="4"/>
        <end position="64"/>
    </location>
</feature>
<evidence type="ECO:0000256" key="1">
    <source>
        <dbReference type="ARBA" id="ARBA00023015"/>
    </source>
</evidence>
<dbReference type="InterPro" id="IPR009057">
    <property type="entry name" value="Homeodomain-like_sf"/>
</dbReference>
<dbReference type="eggNOG" id="COG1309">
    <property type="taxonomic scope" value="Bacteria"/>
</dbReference>
<dbReference type="EMBL" id="AONH01000016">
    <property type="protein sequence ID" value="KGM86960.1"/>
    <property type="molecule type" value="Genomic_DNA"/>
</dbReference>
<dbReference type="HOGENOM" id="CLU_069356_28_4_5"/>
<dbReference type="Gene3D" id="1.10.357.10">
    <property type="entry name" value="Tetracycline Repressor, domain 2"/>
    <property type="match status" value="1"/>
</dbReference>
<keyword evidence="2 4" id="KW-0238">DNA-binding</keyword>
<evidence type="ECO:0000259" key="5">
    <source>
        <dbReference type="PROSITE" id="PS50977"/>
    </source>
</evidence>
<keyword evidence="1" id="KW-0805">Transcription regulation</keyword>
<comment type="caution">
    <text evidence="6">The sequence shown here is derived from an EMBL/GenBank/DDBJ whole genome shotgun (WGS) entry which is preliminary data.</text>
</comment>
<dbReference type="OrthoDB" id="9809772at2"/>
<gene>
    <name evidence="6" type="ORF">rosmuc_03261</name>
</gene>
<reference evidence="6 7" key="1">
    <citation type="submission" date="2013-01" db="EMBL/GenBank/DDBJ databases">
        <authorList>
            <person name="Fiebig A."/>
            <person name="Goeker M."/>
            <person name="Klenk H.-P.P."/>
        </authorList>
    </citation>
    <scope>NUCLEOTIDE SEQUENCE [LARGE SCALE GENOMIC DNA]</scope>
    <source>
        <strain evidence="6 7">DSM 17069</strain>
    </source>
</reference>
<dbReference type="PANTHER" id="PTHR47506:SF1">
    <property type="entry name" value="HTH-TYPE TRANSCRIPTIONAL REGULATOR YJDC"/>
    <property type="match status" value="1"/>
</dbReference>
<dbReference type="GO" id="GO:0003677">
    <property type="term" value="F:DNA binding"/>
    <property type="evidence" value="ECO:0007669"/>
    <property type="project" value="UniProtKB-UniRule"/>
</dbReference>
<dbReference type="PATRIC" id="fig|1288298.3.peg.3267"/>
<dbReference type="InterPro" id="IPR036271">
    <property type="entry name" value="Tet_transcr_reg_TetR-rel_C_sf"/>
</dbReference>
<feature type="DNA-binding region" description="H-T-H motif" evidence="4">
    <location>
        <begin position="27"/>
        <end position="46"/>
    </location>
</feature>
<dbReference type="SUPFAM" id="SSF48498">
    <property type="entry name" value="Tetracyclin repressor-like, C-terminal domain"/>
    <property type="match status" value="1"/>
</dbReference>
<dbReference type="AlphaFoldDB" id="A0A0A0HIK3"/>
<evidence type="ECO:0000313" key="6">
    <source>
        <dbReference type="EMBL" id="KGM86960.1"/>
    </source>
</evidence>
<proteinExistence type="predicted"/>
<evidence type="ECO:0000256" key="2">
    <source>
        <dbReference type="ARBA" id="ARBA00023125"/>
    </source>
</evidence>
<name>A0A0A0HIK3_9RHOB</name>
<protein>
    <submittedName>
        <fullName evidence="6">Transcriptional regulator</fullName>
    </submittedName>
</protein>
<keyword evidence="3" id="KW-0804">Transcription</keyword>
<sequence length="185" mass="20120">MTAQDMKETILKAAEKMIRSRGYNGFSFREIADAVGVKSASVHYHFPTKGALGAAVARRYSDDFLSSLGPVDEAPMDAVGVQKRLHDLSRRSLVEENLMCLCGMLGAEVADLPGEVAAEVRVFFERSVAWTEAALARTEWGTRVGQTRRRKLALSTLATSEGALVLARSMGDISVFDEIDLPAPD</sequence>
<dbReference type="PRINTS" id="PR00455">
    <property type="entry name" value="HTHTETR"/>
</dbReference>
<dbReference type="PROSITE" id="PS50977">
    <property type="entry name" value="HTH_TETR_2"/>
    <property type="match status" value="1"/>
</dbReference>
<dbReference type="PANTHER" id="PTHR47506">
    <property type="entry name" value="TRANSCRIPTIONAL REGULATORY PROTEIN"/>
    <property type="match status" value="1"/>
</dbReference>
<organism evidence="6 7">
    <name type="scientific">Roseovarius mucosus DSM 17069</name>
    <dbReference type="NCBI Taxonomy" id="1288298"/>
    <lineage>
        <taxon>Bacteria</taxon>
        <taxon>Pseudomonadati</taxon>
        <taxon>Pseudomonadota</taxon>
        <taxon>Alphaproteobacteria</taxon>
        <taxon>Rhodobacterales</taxon>
        <taxon>Roseobacteraceae</taxon>
        <taxon>Roseovarius</taxon>
    </lineage>
</organism>
<dbReference type="Proteomes" id="UP000030021">
    <property type="component" value="Unassembled WGS sequence"/>
</dbReference>